<dbReference type="Pfam" id="PF06985">
    <property type="entry name" value="HET"/>
    <property type="match status" value="1"/>
</dbReference>
<evidence type="ECO:0000259" key="3">
    <source>
        <dbReference type="Pfam" id="PF26640"/>
    </source>
</evidence>
<evidence type="ECO:0000259" key="2">
    <source>
        <dbReference type="Pfam" id="PF06985"/>
    </source>
</evidence>
<evidence type="ECO:0000313" key="4">
    <source>
        <dbReference type="EMBL" id="KAK2773023.1"/>
    </source>
</evidence>
<dbReference type="AlphaFoldDB" id="A0AAE0D9L1"/>
<dbReference type="EMBL" id="VYYT01000060">
    <property type="protein sequence ID" value="KAK2773023.1"/>
    <property type="molecule type" value="Genomic_DNA"/>
</dbReference>
<feature type="domain" description="Heterokaryon incompatibility" evidence="2">
    <location>
        <begin position="21"/>
        <end position="105"/>
    </location>
</feature>
<dbReference type="InterPro" id="IPR058525">
    <property type="entry name" value="DUF8212"/>
</dbReference>
<proteinExistence type="predicted"/>
<dbReference type="PANTHER" id="PTHR10622:SF10">
    <property type="entry name" value="HET DOMAIN-CONTAINING PROTEIN"/>
    <property type="match status" value="1"/>
</dbReference>
<organism evidence="4 5">
    <name type="scientific">Colletotrichum kahawae</name>
    <name type="common">Coffee berry disease fungus</name>
    <dbReference type="NCBI Taxonomy" id="34407"/>
    <lineage>
        <taxon>Eukaryota</taxon>
        <taxon>Fungi</taxon>
        <taxon>Dikarya</taxon>
        <taxon>Ascomycota</taxon>
        <taxon>Pezizomycotina</taxon>
        <taxon>Sordariomycetes</taxon>
        <taxon>Hypocreomycetidae</taxon>
        <taxon>Glomerellales</taxon>
        <taxon>Glomerellaceae</taxon>
        <taxon>Colletotrichum</taxon>
        <taxon>Colletotrichum gloeosporioides species complex</taxon>
    </lineage>
</organism>
<accession>A0AAE0D9L1</accession>
<evidence type="ECO:0000256" key="1">
    <source>
        <dbReference type="SAM" id="MobiDB-lite"/>
    </source>
</evidence>
<protein>
    <submittedName>
        <fullName evidence="4">Het domain-containing protein</fullName>
    </submittedName>
</protein>
<feature type="compositionally biased region" description="Low complexity" evidence="1">
    <location>
        <begin position="595"/>
        <end position="614"/>
    </location>
</feature>
<feature type="compositionally biased region" description="Polar residues" evidence="1">
    <location>
        <begin position="625"/>
        <end position="640"/>
    </location>
</feature>
<dbReference type="Pfam" id="PF26640">
    <property type="entry name" value="DUF8212"/>
    <property type="match status" value="1"/>
</dbReference>
<feature type="domain" description="DUF8212" evidence="3">
    <location>
        <begin position="223"/>
        <end position="251"/>
    </location>
</feature>
<evidence type="ECO:0000313" key="5">
    <source>
        <dbReference type="Proteomes" id="UP001281614"/>
    </source>
</evidence>
<dbReference type="Proteomes" id="UP001281614">
    <property type="component" value="Unassembled WGS sequence"/>
</dbReference>
<sequence>MRLLHTTTLQLTDFVGKAPPYAILSHTWAEEEVLFADVSNPDVPKAGWAKVRNSCALARSLGHTWIWIDTCCIDKSSSAELSEAINSMFRFYQKATICIAYLSDVTYPASKADTIDVLRKSRWFTRGWTLQELLAPKHLDFYSSDWKLLGSRARFRSLIAKTTGIGLEYIGGNGGQKSLDAASVAERMSWASKRRTTRLEDIAYCLLGIFGINMPLIYGEGERAFQRLQKAIIYEKDDQSIFAWGSRYIPIFNFGKWSSPLLAGNPSWFEDAWDIVPFSTGDASTPLLHAGNGVTITTPLLQDALPLTSDPSLKNFLLHMQTDELLRHRQESLRQHKQPRMDIFLAPLKCRRKQDPYNCVVIPLCKAQLQKSALEESPTCHRVSHAVRTAPRSVWVSENICKPFVYFQSNYERRGMQAEKGQGCMIRTIPLKYRIVHGYFLSTEHQDLPPDIIAPAISSRILARRPTILRLRGKLQHDLALALRFVFSPDDLNRSPVAIGMTAEIMYIPSDLRLEVVAHILDRHQRSSVVSDKRGIRECETLKVTVTQSAAYGPSTWLVDIVDTQGVNISKETDALTGFFEPVRPQVSRGSSAASGSIERQSLSSSSMSSGIDSVATQAEIGSHGVSQCHTPTYGGTQRS</sequence>
<gene>
    <name evidence="4" type="ORF">CKAH01_13687</name>
</gene>
<feature type="region of interest" description="Disordered" evidence="1">
    <location>
        <begin position="586"/>
        <end position="640"/>
    </location>
</feature>
<comment type="caution">
    <text evidence="4">The sequence shown here is derived from an EMBL/GenBank/DDBJ whole genome shotgun (WGS) entry which is preliminary data.</text>
</comment>
<keyword evidence="5" id="KW-1185">Reference proteome</keyword>
<dbReference type="PANTHER" id="PTHR10622">
    <property type="entry name" value="HET DOMAIN-CONTAINING PROTEIN"/>
    <property type="match status" value="1"/>
</dbReference>
<name>A0AAE0D9L1_COLKA</name>
<reference evidence="4" key="1">
    <citation type="submission" date="2023-02" db="EMBL/GenBank/DDBJ databases">
        <title>Colletotrichum kahawae CIFC_Que2 genome sequencing and assembly.</title>
        <authorList>
            <person name="Baroncelli R."/>
        </authorList>
    </citation>
    <scope>NUCLEOTIDE SEQUENCE</scope>
    <source>
        <strain evidence="4">CIFC_Que2</strain>
    </source>
</reference>
<dbReference type="InterPro" id="IPR010730">
    <property type="entry name" value="HET"/>
</dbReference>